<feature type="domain" description="Pesticidal crystal protein Cry22Aa Ig-like" evidence="2">
    <location>
        <begin position="174"/>
        <end position="246"/>
    </location>
</feature>
<dbReference type="Gene3D" id="2.60.40.10">
    <property type="entry name" value="Immunoglobulins"/>
    <property type="match status" value="2"/>
</dbReference>
<protein>
    <submittedName>
        <fullName evidence="3">Por secretion system C-terminal sorting domain-containing protein</fullName>
    </submittedName>
</protein>
<dbReference type="RefSeq" id="WP_073118239.1">
    <property type="nucleotide sequence ID" value="NZ_BMEN01000001.1"/>
</dbReference>
<dbReference type="InterPro" id="IPR032179">
    <property type="entry name" value="Cry22Aa_Ig-like"/>
</dbReference>
<organism evidence="3 4">
    <name type="scientific">Wenyingzhuangia marina</name>
    <dbReference type="NCBI Taxonomy" id="1195760"/>
    <lineage>
        <taxon>Bacteria</taxon>
        <taxon>Pseudomonadati</taxon>
        <taxon>Bacteroidota</taxon>
        <taxon>Flavobacteriia</taxon>
        <taxon>Flavobacteriales</taxon>
        <taxon>Flavobacteriaceae</taxon>
        <taxon>Wenyingzhuangia</taxon>
    </lineage>
</organism>
<dbReference type="OrthoDB" id="5381604at2"/>
<evidence type="ECO:0000256" key="1">
    <source>
        <dbReference type="ARBA" id="ARBA00022729"/>
    </source>
</evidence>
<dbReference type="AlphaFoldDB" id="A0A1M5T2T4"/>
<dbReference type="InterPro" id="IPR013783">
    <property type="entry name" value="Ig-like_fold"/>
</dbReference>
<reference evidence="4" key="1">
    <citation type="submission" date="2016-11" db="EMBL/GenBank/DDBJ databases">
        <authorList>
            <person name="Varghese N."/>
            <person name="Submissions S."/>
        </authorList>
    </citation>
    <scope>NUCLEOTIDE SEQUENCE [LARGE SCALE GENOMIC DNA]</scope>
    <source>
        <strain evidence="4">DSM 100572</strain>
    </source>
</reference>
<sequence length="627" mass="66932">MDWEIATYRVQVAVKTIGGNVGFVVKNGDNFPLNESVDTGGEWQVITHEFTTTIAASGFITLNTCDQNATASEVHIDNFELYRIDNIGANTPKISIIGANPVEAYVSSVYNDKGASALDLADGSLTANIITVSTVDTSTEGTYTVTYNVSDSDGNAATEVTRTVNVIAGVNPIITLTGDATVQVLLGSTYIDEGATAFDSTDGDLTSNIVTVNTVDTSIKGTYTITYNVTDSDSNAATEVTRTVMVITDYDEDGIADENDSEIYWTGATSSDFGDDSNWAGKPATFDQYEGDYHIGATTNSCDIPGRNNLGGHFVIYMKQGGVLNVNAQIYFDNLHSTAGENSDIYINNGGDVNVRGVSRFQGGNIHVLEGGSLSAKQNWNWGRWDEDDTKIYANGGTVALEGMAPWRNKNEEGAIINNARVIISNEGIVSHTDAAILKSFGDLHGIIPAEGSLLTYTTDALQISSVDISLPSSYEVTSETAMFTVPDFSTLFPNYSSGDTTANATITVTQDIAAGTDLTTQIVVNVTATDAFDNTITKAISVAQEGQLSIDDNQISQTNLTTVDRHVYVTNINESTTITIYNLTGAIVKSIITSEDTNFTLNSGIYIAKITSIKTGAKKTTKFIVK</sequence>
<evidence type="ECO:0000259" key="2">
    <source>
        <dbReference type="Pfam" id="PF16403"/>
    </source>
</evidence>
<dbReference type="Pfam" id="PF16403">
    <property type="entry name" value="Bact_surface_Ig-like"/>
    <property type="match status" value="2"/>
</dbReference>
<dbReference type="NCBIfam" id="TIGR04183">
    <property type="entry name" value="Por_Secre_tail"/>
    <property type="match status" value="1"/>
</dbReference>
<proteinExistence type="predicted"/>
<evidence type="ECO:0000313" key="3">
    <source>
        <dbReference type="EMBL" id="SHH45051.1"/>
    </source>
</evidence>
<keyword evidence="1" id="KW-0732">Signal</keyword>
<evidence type="ECO:0000313" key="4">
    <source>
        <dbReference type="Proteomes" id="UP000184109"/>
    </source>
</evidence>
<feature type="domain" description="Pesticidal crystal protein Cry22Aa Ig-like" evidence="2">
    <location>
        <begin position="94"/>
        <end position="166"/>
    </location>
</feature>
<dbReference type="EMBL" id="FQXQ01000001">
    <property type="protein sequence ID" value="SHH45051.1"/>
    <property type="molecule type" value="Genomic_DNA"/>
</dbReference>
<dbReference type="STRING" id="1195760.SAMN05444281_0666"/>
<keyword evidence="4" id="KW-1185">Reference proteome</keyword>
<dbReference type="Proteomes" id="UP000184109">
    <property type="component" value="Unassembled WGS sequence"/>
</dbReference>
<accession>A0A1M5T2T4</accession>
<name>A0A1M5T2T4_9FLAO</name>
<dbReference type="InterPro" id="IPR026444">
    <property type="entry name" value="Secre_tail"/>
</dbReference>
<gene>
    <name evidence="3" type="ORF">SAMN05444281_0666</name>
</gene>